<name>A0A8G1ZGV9_9SPHN</name>
<reference evidence="2 3" key="1">
    <citation type="submission" date="2019-02" db="EMBL/GenBank/DDBJ databases">
        <authorList>
            <person name="Feng G."/>
        </authorList>
    </citation>
    <scope>NUCLEOTIDE SEQUENCE [LARGE SCALE GENOMIC DNA]</scope>
    <source>
        <strain evidence="2 3">CCTCC AB 2011146</strain>
    </source>
</reference>
<dbReference type="AlphaFoldDB" id="A0A8G1ZGV9"/>
<feature type="transmembrane region" description="Helical" evidence="1">
    <location>
        <begin position="93"/>
        <end position="113"/>
    </location>
</feature>
<accession>A0A8G1ZGV9</accession>
<feature type="transmembrane region" description="Helical" evidence="1">
    <location>
        <begin position="133"/>
        <end position="157"/>
    </location>
</feature>
<keyword evidence="1" id="KW-0812">Transmembrane</keyword>
<keyword evidence="1" id="KW-0472">Membrane</keyword>
<evidence type="ECO:0000313" key="3">
    <source>
        <dbReference type="Proteomes" id="UP000291572"/>
    </source>
</evidence>
<protein>
    <recommendedName>
        <fullName evidence="4">DUF4386 domain-containing protein</fullName>
    </recommendedName>
</protein>
<dbReference type="Proteomes" id="UP000291572">
    <property type="component" value="Unassembled WGS sequence"/>
</dbReference>
<keyword evidence="1" id="KW-1133">Transmembrane helix</keyword>
<evidence type="ECO:0008006" key="4">
    <source>
        <dbReference type="Google" id="ProtNLM"/>
    </source>
</evidence>
<comment type="caution">
    <text evidence="2">The sequence shown here is derived from an EMBL/GenBank/DDBJ whole genome shotgun (WGS) entry which is preliminary data.</text>
</comment>
<evidence type="ECO:0000256" key="1">
    <source>
        <dbReference type="SAM" id="Phobius"/>
    </source>
</evidence>
<gene>
    <name evidence="2" type="ORF">EWH12_07820</name>
</gene>
<dbReference type="EMBL" id="SEOO01000010">
    <property type="protein sequence ID" value="RYM11958.1"/>
    <property type="molecule type" value="Genomic_DNA"/>
</dbReference>
<feature type="transmembrane region" description="Helical" evidence="1">
    <location>
        <begin position="202"/>
        <end position="225"/>
    </location>
</feature>
<proteinExistence type="predicted"/>
<feature type="transmembrane region" description="Helical" evidence="1">
    <location>
        <begin position="56"/>
        <end position="81"/>
    </location>
</feature>
<feature type="transmembrane region" description="Helical" evidence="1">
    <location>
        <begin position="169"/>
        <end position="190"/>
    </location>
</feature>
<sequence>MGGNSLTMKICTLMGALAGTLLFLGIWPLAQMFPPLPPSMPAAQVADFYRAHQTGILTGGILIAASSPLFFPFAAAIATFLKKIEGEHAPLTLAFLMICAAGFVTVFLAGLFFTVAAYRPDYPDTTIAIMSDIAFFLFVMPAVPAFVQNIVTGIVILGDRRAQPVLPRWLGYMNLWTGVLLLPGLAVGLFKVGPFAWNGVLAFWVPAVVFAIWFNLMIVAMLGAIRRDALTQA</sequence>
<evidence type="ECO:0000313" key="2">
    <source>
        <dbReference type="EMBL" id="RYM11958.1"/>
    </source>
</evidence>
<dbReference type="OrthoDB" id="7510310at2"/>
<dbReference type="RefSeq" id="WP_129926228.1">
    <property type="nucleotide sequence ID" value="NZ_OZ239429.1"/>
</dbReference>
<organism evidence="2 3">
    <name type="scientific">Sphingobium cupriresistens</name>
    <dbReference type="NCBI Taxonomy" id="1132417"/>
    <lineage>
        <taxon>Bacteria</taxon>
        <taxon>Pseudomonadati</taxon>
        <taxon>Pseudomonadota</taxon>
        <taxon>Alphaproteobacteria</taxon>
        <taxon>Sphingomonadales</taxon>
        <taxon>Sphingomonadaceae</taxon>
        <taxon>Sphingobium</taxon>
    </lineage>
</organism>